<evidence type="ECO:0000313" key="3">
    <source>
        <dbReference type="Proteomes" id="UP000199230"/>
    </source>
</evidence>
<dbReference type="InterPro" id="IPR011435">
    <property type="entry name" value="UmpAB"/>
</dbReference>
<keyword evidence="1" id="KW-0472">Membrane</keyword>
<evidence type="ECO:0008006" key="4">
    <source>
        <dbReference type="Google" id="ProtNLM"/>
    </source>
</evidence>
<dbReference type="AlphaFoldDB" id="A0A1H3MN00"/>
<evidence type="ECO:0000256" key="1">
    <source>
        <dbReference type="SAM" id="Phobius"/>
    </source>
</evidence>
<feature type="transmembrane region" description="Helical" evidence="1">
    <location>
        <begin position="372"/>
        <end position="393"/>
    </location>
</feature>
<reference evidence="2 3" key="1">
    <citation type="submission" date="2016-10" db="EMBL/GenBank/DDBJ databases">
        <authorList>
            <person name="de Groot N.N."/>
        </authorList>
    </citation>
    <scope>NUCLEOTIDE SEQUENCE [LARGE SCALE GENOMIC DNA]</scope>
    <source>
        <strain evidence="2 3">APO</strain>
    </source>
</reference>
<dbReference type="RefSeq" id="WP_093312747.1">
    <property type="nucleotide sequence ID" value="NZ_FNPV01000004.1"/>
</dbReference>
<feature type="transmembrane region" description="Helical" evidence="1">
    <location>
        <begin position="249"/>
        <end position="277"/>
    </location>
</feature>
<evidence type="ECO:0000313" key="2">
    <source>
        <dbReference type="EMBL" id="SDY77966.1"/>
    </source>
</evidence>
<feature type="transmembrane region" description="Helical" evidence="1">
    <location>
        <begin position="335"/>
        <end position="356"/>
    </location>
</feature>
<organism evidence="2 3">
    <name type="scientific">Tindallia californiensis</name>
    <dbReference type="NCBI Taxonomy" id="159292"/>
    <lineage>
        <taxon>Bacteria</taxon>
        <taxon>Bacillati</taxon>
        <taxon>Bacillota</taxon>
        <taxon>Clostridia</taxon>
        <taxon>Peptostreptococcales</taxon>
        <taxon>Tindalliaceae</taxon>
        <taxon>Tindallia</taxon>
    </lineage>
</organism>
<keyword evidence="1" id="KW-1133">Transmembrane helix</keyword>
<feature type="transmembrane region" description="Helical" evidence="1">
    <location>
        <begin position="143"/>
        <end position="165"/>
    </location>
</feature>
<accession>A0A1H3MN00</accession>
<dbReference type="OrthoDB" id="9805989at2"/>
<keyword evidence="3" id="KW-1185">Reference proteome</keyword>
<feature type="transmembrane region" description="Helical" evidence="1">
    <location>
        <begin position="297"/>
        <end position="315"/>
    </location>
</feature>
<proteinExistence type="predicted"/>
<feature type="transmembrane region" description="Helical" evidence="1">
    <location>
        <begin position="209"/>
        <end position="229"/>
    </location>
</feature>
<feature type="transmembrane region" description="Helical" evidence="1">
    <location>
        <begin position="115"/>
        <end position="136"/>
    </location>
</feature>
<name>A0A1H3MN00_9FIRM</name>
<feature type="transmembrane region" description="Helical" evidence="1">
    <location>
        <begin position="464"/>
        <end position="483"/>
    </location>
</feature>
<dbReference type="EMBL" id="FNPV01000004">
    <property type="protein sequence ID" value="SDY77966.1"/>
    <property type="molecule type" value="Genomic_DNA"/>
</dbReference>
<gene>
    <name evidence="2" type="ORF">SAMN05192546_104205</name>
</gene>
<sequence length="493" mass="52537">MNIFTEKFKEVLFSVLPITLIVVLFHFSLTPLGTPLILRFIIGAGLVIIGLTIFLIGVDIGITPLGDLTGHSIAQSNKLWIVIIAGLILGFFISIAEPGLIVLANQVSSITSGHIPGLVLLITVSVGIAVMLALGFIRIVYNIPLYILLLILYGLVFILSIFSSLEFITIAFDASGATTGVLAVPFILALSVGVSNLKKDRKASEKDSFGLVAIASVGAILSVLVLNLFSSTESISGNIEVTVSESSALLAPFFAITFSMMKETILSVLPLLMILLILQKLTFKLKKRDFTRLIKGFVYTFIGLLIFLIGVNGAFMDVGTVVGSQIAERSNISLIAFIGFFLGVTTILAEPAVYVLTQQIEDVTSGYVKREAVLLSLSIGVGIAIALSMLRIMVPTIQLWHYLLPGYIISLSLMFIVPKLFVGIAFDAGGVATGPMTATFILAFTNGVADATVNASVLIDGFGMIATVALTPIITMQLLGLIFKLRSGKEGIS</sequence>
<feature type="transmembrane region" description="Helical" evidence="1">
    <location>
        <begin position="79"/>
        <end position="103"/>
    </location>
</feature>
<keyword evidence="1" id="KW-0812">Transmembrane</keyword>
<feature type="transmembrane region" description="Helical" evidence="1">
    <location>
        <begin position="12"/>
        <end position="30"/>
    </location>
</feature>
<feature type="transmembrane region" description="Helical" evidence="1">
    <location>
        <begin position="399"/>
        <end position="417"/>
    </location>
</feature>
<dbReference type="Pfam" id="PF07556">
    <property type="entry name" value="DUF1538"/>
    <property type="match status" value="2"/>
</dbReference>
<protein>
    <recommendedName>
        <fullName evidence="4">DUF1538 domain-containing protein</fullName>
    </recommendedName>
</protein>
<dbReference type="Proteomes" id="UP000199230">
    <property type="component" value="Unassembled WGS sequence"/>
</dbReference>
<feature type="transmembrane region" description="Helical" evidence="1">
    <location>
        <begin position="177"/>
        <end position="197"/>
    </location>
</feature>
<feature type="transmembrane region" description="Helical" evidence="1">
    <location>
        <begin position="424"/>
        <end position="444"/>
    </location>
</feature>
<feature type="transmembrane region" description="Helical" evidence="1">
    <location>
        <begin position="36"/>
        <end position="58"/>
    </location>
</feature>
<dbReference type="STRING" id="159292.SAMN05192546_104205"/>